<comment type="caution">
    <text evidence="1">The sequence shown here is derived from an EMBL/GenBank/DDBJ whole genome shotgun (WGS) entry which is preliminary data.</text>
</comment>
<proteinExistence type="predicted"/>
<dbReference type="EMBL" id="JAHRIP010079528">
    <property type="protein sequence ID" value="MEQ2312596.1"/>
    <property type="molecule type" value="Genomic_DNA"/>
</dbReference>
<evidence type="ECO:0000313" key="2">
    <source>
        <dbReference type="Proteomes" id="UP001469553"/>
    </source>
</evidence>
<sequence>MASENYTNTAKFTVETTRLIRGGENQGGGGSCLKSGSSDRALFQSRCSCSLDKMSTWAKPAAIVRRPSGNSNGSAQQLRLFRRAAPYPSREERTEELKDALDSYEELEQLQGYSTSVKFEAYKPQPSVLNPPVKAEVANPADRRKSLYQKFYKQVQDERKSADCVVLSVTNKFL</sequence>
<organism evidence="1 2">
    <name type="scientific">Ameca splendens</name>
    <dbReference type="NCBI Taxonomy" id="208324"/>
    <lineage>
        <taxon>Eukaryota</taxon>
        <taxon>Metazoa</taxon>
        <taxon>Chordata</taxon>
        <taxon>Craniata</taxon>
        <taxon>Vertebrata</taxon>
        <taxon>Euteleostomi</taxon>
        <taxon>Actinopterygii</taxon>
        <taxon>Neopterygii</taxon>
        <taxon>Teleostei</taxon>
        <taxon>Neoteleostei</taxon>
        <taxon>Acanthomorphata</taxon>
        <taxon>Ovalentaria</taxon>
        <taxon>Atherinomorphae</taxon>
        <taxon>Cyprinodontiformes</taxon>
        <taxon>Goodeidae</taxon>
        <taxon>Ameca</taxon>
    </lineage>
</organism>
<reference evidence="1 2" key="1">
    <citation type="submission" date="2021-06" db="EMBL/GenBank/DDBJ databases">
        <authorList>
            <person name="Palmer J.M."/>
        </authorList>
    </citation>
    <scope>NUCLEOTIDE SEQUENCE [LARGE SCALE GENOMIC DNA]</scope>
    <source>
        <strain evidence="1 2">AS_MEX2019</strain>
        <tissue evidence="1">Muscle</tissue>
    </source>
</reference>
<feature type="non-terminal residue" evidence="1">
    <location>
        <position position="174"/>
    </location>
</feature>
<keyword evidence="2" id="KW-1185">Reference proteome</keyword>
<evidence type="ECO:0000313" key="1">
    <source>
        <dbReference type="EMBL" id="MEQ2312596.1"/>
    </source>
</evidence>
<name>A0ABV1A2U1_9TELE</name>
<accession>A0ABV1A2U1</accession>
<protein>
    <submittedName>
        <fullName evidence="1">Uncharacterized protein</fullName>
    </submittedName>
</protein>
<dbReference type="Proteomes" id="UP001469553">
    <property type="component" value="Unassembled WGS sequence"/>
</dbReference>
<gene>
    <name evidence="1" type="ORF">AMECASPLE_032718</name>
</gene>